<name>A0A843URE0_COLES</name>
<feature type="compositionally biased region" description="Basic and acidic residues" evidence="1">
    <location>
        <begin position="1"/>
        <end position="11"/>
    </location>
</feature>
<keyword evidence="3" id="KW-1185">Reference proteome</keyword>
<accession>A0A843URE0</accession>
<evidence type="ECO:0000256" key="1">
    <source>
        <dbReference type="SAM" id="MobiDB-lite"/>
    </source>
</evidence>
<organism evidence="2 3">
    <name type="scientific">Colocasia esculenta</name>
    <name type="common">Wild taro</name>
    <name type="synonym">Arum esculentum</name>
    <dbReference type="NCBI Taxonomy" id="4460"/>
    <lineage>
        <taxon>Eukaryota</taxon>
        <taxon>Viridiplantae</taxon>
        <taxon>Streptophyta</taxon>
        <taxon>Embryophyta</taxon>
        <taxon>Tracheophyta</taxon>
        <taxon>Spermatophyta</taxon>
        <taxon>Magnoliopsida</taxon>
        <taxon>Liliopsida</taxon>
        <taxon>Araceae</taxon>
        <taxon>Aroideae</taxon>
        <taxon>Colocasieae</taxon>
        <taxon>Colocasia</taxon>
    </lineage>
</organism>
<proteinExistence type="predicted"/>
<sequence length="70" mass="7316">MAKSADSERSRPTLSRVGPWQSDLRGGGGGDTHPPTRLGLQSPLSDSARLQPDSGSGSGMTEQPEELDLP</sequence>
<reference evidence="2" key="1">
    <citation type="submission" date="2017-07" db="EMBL/GenBank/DDBJ databases">
        <title>Taro Niue Genome Assembly and Annotation.</title>
        <authorList>
            <person name="Atibalentja N."/>
            <person name="Keating K."/>
            <person name="Fields C.J."/>
        </authorList>
    </citation>
    <scope>NUCLEOTIDE SEQUENCE</scope>
    <source>
        <strain evidence="2">Niue_2</strain>
        <tissue evidence="2">Leaf</tissue>
    </source>
</reference>
<comment type="caution">
    <text evidence="2">The sequence shown here is derived from an EMBL/GenBank/DDBJ whole genome shotgun (WGS) entry which is preliminary data.</text>
</comment>
<dbReference type="Proteomes" id="UP000652761">
    <property type="component" value="Unassembled WGS sequence"/>
</dbReference>
<evidence type="ECO:0000313" key="2">
    <source>
        <dbReference type="EMBL" id="MQL84300.1"/>
    </source>
</evidence>
<dbReference type="AlphaFoldDB" id="A0A843URE0"/>
<dbReference type="EMBL" id="NMUH01000751">
    <property type="protein sequence ID" value="MQL84300.1"/>
    <property type="molecule type" value="Genomic_DNA"/>
</dbReference>
<evidence type="ECO:0000313" key="3">
    <source>
        <dbReference type="Proteomes" id="UP000652761"/>
    </source>
</evidence>
<gene>
    <name evidence="2" type="ORF">Taro_016798</name>
</gene>
<feature type="region of interest" description="Disordered" evidence="1">
    <location>
        <begin position="1"/>
        <end position="70"/>
    </location>
</feature>
<protein>
    <submittedName>
        <fullName evidence="2">Uncharacterized protein</fullName>
    </submittedName>
</protein>